<keyword evidence="2" id="KW-0812">Transmembrane</keyword>
<dbReference type="Proteomes" id="UP000823405">
    <property type="component" value="Unassembled WGS sequence"/>
</dbReference>
<keyword evidence="5" id="KW-1185">Reference proteome</keyword>
<name>A0A9P6UME5_9FUNG</name>
<dbReference type="AlphaFoldDB" id="A0A9P6UME5"/>
<feature type="signal peptide" evidence="3">
    <location>
        <begin position="1"/>
        <end position="19"/>
    </location>
</feature>
<feature type="compositionally biased region" description="Gly residues" evidence="1">
    <location>
        <begin position="277"/>
        <end position="289"/>
    </location>
</feature>
<evidence type="ECO:0000256" key="2">
    <source>
        <dbReference type="SAM" id="Phobius"/>
    </source>
</evidence>
<evidence type="ECO:0000313" key="4">
    <source>
        <dbReference type="EMBL" id="KAG0311575.1"/>
    </source>
</evidence>
<evidence type="ECO:0000256" key="3">
    <source>
        <dbReference type="SAM" id="SignalP"/>
    </source>
</evidence>
<dbReference type="OrthoDB" id="2448008at2759"/>
<evidence type="ECO:0000256" key="1">
    <source>
        <dbReference type="SAM" id="MobiDB-lite"/>
    </source>
</evidence>
<evidence type="ECO:0008006" key="6">
    <source>
        <dbReference type="Google" id="ProtNLM"/>
    </source>
</evidence>
<reference evidence="4" key="1">
    <citation type="journal article" date="2020" name="Fungal Divers.">
        <title>Resolving the Mortierellaceae phylogeny through synthesis of multi-gene phylogenetics and phylogenomics.</title>
        <authorList>
            <person name="Vandepol N."/>
            <person name="Liber J."/>
            <person name="Desiro A."/>
            <person name="Na H."/>
            <person name="Kennedy M."/>
            <person name="Barry K."/>
            <person name="Grigoriev I.V."/>
            <person name="Miller A.N."/>
            <person name="O'Donnell K."/>
            <person name="Stajich J.E."/>
            <person name="Bonito G."/>
        </authorList>
    </citation>
    <scope>NUCLEOTIDE SEQUENCE</scope>
    <source>
        <strain evidence="4">NVP60</strain>
    </source>
</reference>
<gene>
    <name evidence="4" type="ORF">BGZ97_011789</name>
</gene>
<keyword evidence="2" id="KW-0472">Membrane</keyword>
<proteinExistence type="predicted"/>
<evidence type="ECO:0000313" key="5">
    <source>
        <dbReference type="Proteomes" id="UP000823405"/>
    </source>
</evidence>
<feature type="region of interest" description="Disordered" evidence="1">
    <location>
        <begin position="250"/>
        <end position="427"/>
    </location>
</feature>
<protein>
    <recommendedName>
        <fullName evidence="6">Extracellular membrane protein CFEM domain-containing protein</fullName>
    </recommendedName>
</protein>
<feature type="compositionally biased region" description="Polar residues" evidence="1">
    <location>
        <begin position="414"/>
        <end position="427"/>
    </location>
</feature>
<feature type="compositionally biased region" description="Polar residues" evidence="1">
    <location>
        <begin position="293"/>
        <end position="307"/>
    </location>
</feature>
<keyword evidence="3" id="KW-0732">Signal</keyword>
<sequence length="427" mass="42846">MKVPVVLTAFVVAASTASAYVCPSPADVAYSCKQLNVFPLVCYNPNMNKEACNAKQCNQKYIDDYAACQCRRTTSNFYEHSRNVKGLIKRCGGGLNNPYGGPTSSTPASRIPTSVATVITRTHTTNLAVTTAVGTTTAQPIVAPTEIAISTQSSKMSGGAIAGTVLGILGALGLAGLLGWCWRRSRAAHVPIVSSTTRVGRGAPRTIVTEKIEPLVVKSANADQTYHAASVPVAATAAGVGAAAGAAGGSAYASRSQPAGSSTSYTTSSGVPAAGAGTTGTSGTAGGAAYGSRSQPTSSNYTTTTSDVPAVTASHVQPGTTHSTTTGQPGSTSTYTTPSSGLTTGHTQSGSTTYTTSGGNVHQPTGTTNSSMSNTTGSNGPSTTQPGSTTNTTYNTTTTSSGGNTTGQSGDKTIYSSSNGYNPKSHN</sequence>
<accession>A0A9P6UME5</accession>
<feature type="chain" id="PRO_5040509785" description="Extracellular membrane protein CFEM domain-containing protein" evidence="3">
    <location>
        <begin position="20"/>
        <end position="427"/>
    </location>
</feature>
<keyword evidence="2" id="KW-1133">Transmembrane helix</keyword>
<dbReference type="EMBL" id="JAAAIN010000701">
    <property type="protein sequence ID" value="KAG0311575.1"/>
    <property type="molecule type" value="Genomic_DNA"/>
</dbReference>
<organism evidence="4 5">
    <name type="scientific">Linnemannia gamsii</name>
    <dbReference type="NCBI Taxonomy" id="64522"/>
    <lineage>
        <taxon>Eukaryota</taxon>
        <taxon>Fungi</taxon>
        <taxon>Fungi incertae sedis</taxon>
        <taxon>Mucoromycota</taxon>
        <taxon>Mortierellomycotina</taxon>
        <taxon>Mortierellomycetes</taxon>
        <taxon>Mortierellales</taxon>
        <taxon>Mortierellaceae</taxon>
        <taxon>Linnemannia</taxon>
    </lineage>
</organism>
<feature type="transmembrane region" description="Helical" evidence="2">
    <location>
        <begin position="160"/>
        <end position="182"/>
    </location>
</feature>
<feature type="compositionally biased region" description="Low complexity" evidence="1">
    <location>
        <begin position="318"/>
        <end position="410"/>
    </location>
</feature>
<comment type="caution">
    <text evidence="4">The sequence shown here is derived from an EMBL/GenBank/DDBJ whole genome shotgun (WGS) entry which is preliminary data.</text>
</comment>
<feature type="compositionally biased region" description="Low complexity" evidence="1">
    <location>
        <begin position="261"/>
        <end position="276"/>
    </location>
</feature>